<dbReference type="OrthoDB" id="9770889at2"/>
<reference evidence="2" key="2">
    <citation type="submission" date="2006-05" db="EMBL/GenBank/DDBJ databases">
        <title>Sequencing of the draft genome and assembly of Desulfuromonas acetoxidans DSM 684.</title>
        <authorList>
            <consortium name="US DOE Joint Genome Institute (JGI-PGF)"/>
            <person name="Copeland A."/>
            <person name="Lucas S."/>
            <person name="Lapidus A."/>
            <person name="Barry K."/>
            <person name="Detter J.C."/>
            <person name="Glavina del Rio T."/>
            <person name="Hammon N."/>
            <person name="Israni S."/>
            <person name="Dalin E."/>
            <person name="Tice H."/>
            <person name="Bruce D."/>
            <person name="Pitluck S."/>
            <person name="Richardson P."/>
        </authorList>
    </citation>
    <scope>NUCLEOTIDE SEQUENCE [LARGE SCALE GENOMIC DNA]</scope>
    <source>
        <strain evidence="2">DSM 684</strain>
    </source>
</reference>
<organism evidence="2 3">
    <name type="scientific">Desulfuromonas acetoxidans (strain DSM 684 / 11070)</name>
    <dbReference type="NCBI Taxonomy" id="281689"/>
    <lineage>
        <taxon>Bacteria</taxon>
        <taxon>Pseudomonadati</taxon>
        <taxon>Thermodesulfobacteriota</taxon>
        <taxon>Desulfuromonadia</taxon>
        <taxon>Desulfuromonadales</taxon>
        <taxon>Desulfuromonadaceae</taxon>
        <taxon>Desulfuromonas</taxon>
    </lineage>
</organism>
<sequence length="254" mass="27486">MRFFKIFTLCLIVTSFITTSLWAVETQVTIRAKAHDAKFIGTSMGGVAVTIRDTLTNQLLDQGLITGGTGNTDILLTTPVSRNQQISEGGAAAFTTSLDIDEPTQIEITVAGPLVAGTVASTQSKTVWLIPGHHLDQDGIVFEFYGLVVQAQAPLPNQKVEVGETIQLKAFVTMMCGCPIEKDSLWPSDTFSVAAYIINDAGKSWQIDLPFNGKTGEFSTSWTVKDADIYRVIFSASEDHQNNHGVTYSGFSAK</sequence>
<name>Q1JW91_DESA6</name>
<dbReference type="EMBL" id="AAEW02000023">
    <property type="protein sequence ID" value="EAT14530.1"/>
    <property type="molecule type" value="Genomic_DNA"/>
</dbReference>
<dbReference type="Proteomes" id="UP000005695">
    <property type="component" value="Unassembled WGS sequence"/>
</dbReference>
<gene>
    <name evidence="2" type="ORF">Dace_0391</name>
</gene>
<protein>
    <submittedName>
        <fullName evidence="2">Uncharacterized protein</fullName>
    </submittedName>
</protein>
<evidence type="ECO:0000256" key="1">
    <source>
        <dbReference type="SAM" id="SignalP"/>
    </source>
</evidence>
<keyword evidence="3" id="KW-1185">Reference proteome</keyword>
<proteinExistence type="predicted"/>
<reference evidence="2" key="1">
    <citation type="submission" date="2006-05" db="EMBL/GenBank/DDBJ databases">
        <title>Annotation of the draft genome assembly of Desulfuromonas acetoxidans DSM 684.</title>
        <authorList>
            <consortium name="US DOE Joint Genome Institute (JGI-ORNL)"/>
            <person name="Larimer F."/>
            <person name="Land M."/>
            <person name="Hauser L."/>
        </authorList>
    </citation>
    <scope>NUCLEOTIDE SEQUENCE [LARGE SCALE GENOMIC DNA]</scope>
    <source>
        <strain evidence="2">DSM 684</strain>
    </source>
</reference>
<keyword evidence="1" id="KW-0732">Signal</keyword>
<evidence type="ECO:0000313" key="2">
    <source>
        <dbReference type="EMBL" id="EAT14530.1"/>
    </source>
</evidence>
<comment type="caution">
    <text evidence="2">The sequence shown here is derived from an EMBL/GenBank/DDBJ whole genome shotgun (WGS) entry which is preliminary data.</text>
</comment>
<dbReference type="AlphaFoldDB" id="Q1JW91"/>
<accession>Q1JW91</accession>
<feature type="signal peptide" evidence="1">
    <location>
        <begin position="1"/>
        <end position="23"/>
    </location>
</feature>
<feature type="chain" id="PRO_5004192638" evidence="1">
    <location>
        <begin position="24"/>
        <end position="254"/>
    </location>
</feature>
<dbReference type="RefSeq" id="WP_006002599.1">
    <property type="nucleotide sequence ID" value="NZ_AAEW02000023.1"/>
</dbReference>
<evidence type="ECO:0000313" key="3">
    <source>
        <dbReference type="Proteomes" id="UP000005695"/>
    </source>
</evidence>